<sequence length="42" mass="4746">MSRWRSKIWNMPAMHPICRSNSGMSSEKAPRILAGIFQAPNS</sequence>
<dbReference type="AlphaFoldDB" id="A0A0A9FW40"/>
<reference evidence="1" key="1">
    <citation type="submission" date="2014-09" db="EMBL/GenBank/DDBJ databases">
        <authorList>
            <person name="Magalhaes I.L.F."/>
            <person name="Oliveira U."/>
            <person name="Santos F.R."/>
            <person name="Vidigal T.H.D.A."/>
            <person name="Brescovit A.D."/>
            <person name="Santos A.J."/>
        </authorList>
    </citation>
    <scope>NUCLEOTIDE SEQUENCE</scope>
    <source>
        <tissue evidence="1">Shoot tissue taken approximately 20 cm above the soil surface</tissue>
    </source>
</reference>
<reference evidence="1" key="2">
    <citation type="journal article" date="2015" name="Data Brief">
        <title>Shoot transcriptome of the giant reed, Arundo donax.</title>
        <authorList>
            <person name="Barrero R.A."/>
            <person name="Guerrero F.D."/>
            <person name="Moolhuijzen P."/>
            <person name="Goolsby J.A."/>
            <person name="Tidwell J."/>
            <person name="Bellgard S.E."/>
            <person name="Bellgard M.I."/>
        </authorList>
    </citation>
    <scope>NUCLEOTIDE SEQUENCE</scope>
    <source>
        <tissue evidence="1">Shoot tissue taken approximately 20 cm above the soil surface</tissue>
    </source>
</reference>
<organism evidence="1">
    <name type="scientific">Arundo donax</name>
    <name type="common">Giant reed</name>
    <name type="synonym">Donax arundinaceus</name>
    <dbReference type="NCBI Taxonomy" id="35708"/>
    <lineage>
        <taxon>Eukaryota</taxon>
        <taxon>Viridiplantae</taxon>
        <taxon>Streptophyta</taxon>
        <taxon>Embryophyta</taxon>
        <taxon>Tracheophyta</taxon>
        <taxon>Spermatophyta</taxon>
        <taxon>Magnoliopsida</taxon>
        <taxon>Liliopsida</taxon>
        <taxon>Poales</taxon>
        <taxon>Poaceae</taxon>
        <taxon>PACMAD clade</taxon>
        <taxon>Arundinoideae</taxon>
        <taxon>Arundineae</taxon>
        <taxon>Arundo</taxon>
    </lineage>
</organism>
<protein>
    <submittedName>
        <fullName evidence="1">Uncharacterized protein</fullName>
    </submittedName>
</protein>
<dbReference type="EMBL" id="GBRH01180851">
    <property type="protein sequence ID" value="JAE17045.1"/>
    <property type="molecule type" value="Transcribed_RNA"/>
</dbReference>
<proteinExistence type="predicted"/>
<accession>A0A0A9FW40</accession>
<name>A0A0A9FW40_ARUDO</name>
<evidence type="ECO:0000313" key="1">
    <source>
        <dbReference type="EMBL" id="JAE17045.1"/>
    </source>
</evidence>